<evidence type="ECO:0000313" key="2">
    <source>
        <dbReference type="Proteomes" id="UP001549291"/>
    </source>
</evidence>
<dbReference type="Proteomes" id="UP001549291">
    <property type="component" value="Unassembled WGS sequence"/>
</dbReference>
<evidence type="ECO:0008006" key="3">
    <source>
        <dbReference type="Google" id="ProtNLM"/>
    </source>
</evidence>
<accession>A0ABV2RT36</accession>
<gene>
    <name evidence="1" type="ORF">ABIF63_003591</name>
</gene>
<comment type="caution">
    <text evidence="1">The sequence shown here is derived from an EMBL/GenBank/DDBJ whole genome shotgun (WGS) entry which is preliminary data.</text>
</comment>
<proteinExistence type="predicted"/>
<organism evidence="1 2">
    <name type="scientific">Bradyrhizobium japonicum</name>
    <dbReference type="NCBI Taxonomy" id="375"/>
    <lineage>
        <taxon>Bacteria</taxon>
        <taxon>Pseudomonadati</taxon>
        <taxon>Pseudomonadota</taxon>
        <taxon>Alphaproteobacteria</taxon>
        <taxon>Hyphomicrobiales</taxon>
        <taxon>Nitrobacteraceae</taxon>
        <taxon>Bradyrhizobium</taxon>
    </lineage>
</organism>
<name>A0ABV2RT36_BRAJP</name>
<evidence type="ECO:0000313" key="1">
    <source>
        <dbReference type="EMBL" id="MET4719485.1"/>
    </source>
</evidence>
<dbReference type="EMBL" id="JBEPTQ010000002">
    <property type="protein sequence ID" value="MET4719485.1"/>
    <property type="molecule type" value="Genomic_DNA"/>
</dbReference>
<reference evidence="1 2" key="1">
    <citation type="submission" date="2024-06" db="EMBL/GenBank/DDBJ databases">
        <title>Genomic Encyclopedia of Type Strains, Phase V (KMG-V): Genome sequencing to study the core and pangenomes of soil and plant-associated prokaryotes.</title>
        <authorList>
            <person name="Whitman W."/>
        </authorList>
    </citation>
    <scope>NUCLEOTIDE SEQUENCE [LARGE SCALE GENOMIC DNA]</scope>
    <source>
        <strain evidence="1 2">USDA 160</strain>
    </source>
</reference>
<sequence>MTLAPVVQACQSASLAGSGVLALRRVAPYLRGTMAPKCIYCRSELTGEVGNDIRIPTLEHIVPYSMGGSDAFATMDASKKYNNDFGSSIDAPFMNQLPVAVMRHKLGLKGYGGTIPPIELKARSLDNGEPATIIIDDQGNVDYRFGTTVVTDEKENFTQRLVGGDPDRVRQILEGMLLKAKADKRTVYSLTGKVIGSSADIPEIAEIEETSTLKASVTMDGTVWARGLFKIILGLGHFFAGPDWTFSADGGDRIRTVLVCERSQWPDQSLRGFMAGQIPADIASLVGITPEVRGEKHHTLAVLPREEGLLAVVSLFGGDLPESVATLGSERGKLATVNGSLPPLTRVGVRIHPVTRETTWITVEDVLRRT</sequence>
<keyword evidence="2" id="KW-1185">Reference proteome</keyword>
<protein>
    <recommendedName>
        <fullName evidence="3">HNH nuclease domain-containing protein</fullName>
    </recommendedName>
</protein>